<evidence type="ECO:0000256" key="1">
    <source>
        <dbReference type="SAM" id="MobiDB-lite"/>
    </source>
</evidence>
<keyword evidence="2" id="KW-0812">Transmembrane</keyword>
<proteinExistence type="predicted"/>
<dbReference type="PANTHER" id="PTHR35896">
    <property type="entry name" value="IG-LIKE DOMAIN-CONTAINING PROTEIN"/>
    <property type="match status" value="1"/>
</dbReference>
<organism evidence="3 4">
    <name type="scientific">Venturia inaequalis</name>
    <name type="common">Apple scab fungus</name>
    <dbReference type="NCBI Taxonomy" id="5025"/>
    <lineage>
        <taxon>Eukaryota</taxon>
        <taxon>Fungi</taxon>
        <taxon>Dikarya</taxon>
        <taxon>Ascomycota</taxon>
        <taxon>Pezizomycotina</taxon>
        <taxon>Dothideomycetes</taxon>
        <taxon>Pleosporomycetidae</taxon>
        <taxon>Venturiales</taxon>
        <taxon>Venturiaceae</taxon>
        <taxon>Venturia</taxon>
    </lineage>
</organism>
<accession>A0A8H3YQM5</accession>
<keyword evidence="2" id="KW-1133">Transmembrane helix</keyword>
<name>A0A8H3YQM5_VENIN</name>
<dbReference type="Proteomes" id="UP000433883">
    <property type="component" value="Unassembled WGS sequence"/>
</dbReference>
<dbReference type="AlphaFoldDB" id="A0A8H3YQM5"/>
<reference evidence="3 4" key="1">
    <citation type="submission" date="2019-11" db="EMBL/GenBank/DDBJ databases">
        <title>Venturia inaequalis Genome Resource.</title>
        <authorList>
            <person name="Lichtner F.J."/>
        </authorList>
    </citation>
    <scope>NUCLEOTIDE SEQUENCE [LARGE SCALE GENOMIC DNA]</scope>
    <source>
        <strain evidence="3">Bline_iso_100314</strain>
    </source>
</reference>
<dbReference type="EMBL" id="WNWQ01000350">
    <property type="protein sequence ID" value="KAE9969910.1"/>
    <property type="molecule type" value="Genomic_DNA"/>
</dbReference>
<feature type="transmembrane region" description="Helical" evidence="2">
    <location>
        <begin position="82"/>
        <end position="99"/>
    </location>
</feature>
<sequence>MRPHTKDKTARHTRALPDSLYVTLIPSEQFSDKMEKFFTSKPRYAPLHDDCSLNNLSAAEEEAATIKAEHTRQPRISLPRRILYVLLAIILGLATLDSITHRIVQIKSWGTVIDKCVCEGPPTSAKANGCVWDDIEIAWVKNSTNCVDLELLEEYSKAGPGPHGEWTYFAIENGQHVNLTVEEASLKLVPDSEIYITYENHVVHCIYGWRKLWRSQHLHTGTRRLDNDDEHHIKHCGMVALERTDLQRVNTRVKYSGPKFIKEEKENPYQQANHQGTHEHPEDKQY</sequence>
<feature type="compositionally biased region" description="Basic and acidic residues" evidence="1">
    <location>
        <begin position="276"/>
        <end position="286"/>
    </location>
</feature>
<gene>
    <name evidence="3" type="ORF">BLS_005176</name>
</gene>
<keyword evidence="2" id="KW-0472">Membrane</keyword>
<dbReference type="InterPro" id="IPR053008">
    <property type="entry name" value="Phomopsin_biosynth_assoc"/>
</dbReference>
<evidence type="ECO:0000313" key="4">
    <source>
        <dbReference type="Proteomes" id="UP000433883"/>
    </source>
</evidence>
<evidence type="ECO:0000256" key="2">
    <source>
        <dbReference type="SAM" id="Phobius"/>
    </source>
</evidence>
<comment type="caution">
    <text evidence="3">The sequence shown here is derived from an EMBL/GenBank/DDBJ whole genome shotgun (WGS) entry which is preliminary data.</text>
</comment>
<protein>
    <submittedName>
        <fullName evidence="3">Uncharacterized protein</fullName>
    </submittedName>
</protein>
<feature type="region of interest" description="Disordered" evidence="1">
    <location>
        <begin position="257"/>
        <end position="286"/>
    </location>
</feature>
<evidence type="ECO:0000313" key="3">
    <source>
        <dbReference type="EMBL" id="KAE9969910.1"/>
    </source>
</evidence>
<dbReference type="PANTHER" id="PTHR35896:SF3">
    <property type="entry name" value="MAJOR FACILITATOR SUPERFAMILY TRANSPORTER"/>
    <property type="match status" value="1"/>
</dbReference>